<dbReference type="Proteomes" id="UP000770717">
    <property type="component" value="Unassembled WGS sequence"/>
</dbReference>
<dbReference type="SMART" id="SM00239">
    <property type="entry name" value="C2"/>
    <property type="match status" value="1"/>
</dbReference>
<dbReference type="Gene3D" id="2.60.40.150">
    <property type="entry name" value="C2 domain"/>
    <property type="match status" value="3"/>
</dbReference>
<dbReference type="SUPFAM" id="SSF49562">
    <property type="entry name" value="C2 domain (Calcium/lipid-binding domain, CaLB)"/>
    <property type="match status" value="2"/>
</dbReference>
<dbReference type="OrthoDB" id="2133912at2759"/>
<dbReference type="PANTHER" id="PTHR14240:SF3">
    <property type="entry name" value="X-LINKED RETINITIS PIGMENTOSA GTPASE REGULATOR-INTERACTING PROTEIN 1"/>
    <property type="match status" value="1"/>
</dbReference>
<keyword evidence="3 6" id="KW-0175">Coiled coil</keyword>
<feature type="compositionally biased region" description="Basic and acidic residues" evidence="7">
    <location>
        <begin position="514"/>
        <end position="532"/>
    </location>
</feature>
<dbReference type="AlphaFoldDB" id="A0A8J6KFG5"/>
<proteinExistence type="inferred from homology"/>
<dbReference type="GO" id="GO:0005856">
    <property type="term" value="C:cytoskeleton"/>
    <property type="evidence" value="ECO:0007669"/>
    <property type="project" value="UniProtKB-ARBA"/>
</dbReference>
<evidence type="ECO:0000256" key="3">
    <source>
        <dbReference type="ARBA" id="ARBA00023054"/>
    </source>
</evidence>
<dbReference type="EMBL" id="WNTK01000003">
    <property type="protein sequence ID" value="KAG9487009.1"/>
    <property type="molecule type" value="Genomic_DNA"/>
</dbReference>
<evidence type="ECO:0000256" key="1">
    <source>
        <dbReference type="ARBA" id="ARBA00004138"/>
    </source>
</evidence>
<gene>
    <name evidence="9" type="ORF">GDO78_007075</name>
</gene>
<evidence type="ECO:0000313" key="9">
    <source>
        <dbReference type="EMBL" id="KAG9487009.1"/>
    </source>
</evidence>
<dbReference type="PROSITE" id="PS50004">
    <property type="entry name" value="C2"/>
    <property type="match status" value="1"/>
</dbReference>
<dbReference type="Pfam" id="PF11618">
    <property type="entry name" value="C2-C2_1"/>
    <property type="match status" value="1"/>
</dbReference>
<comment type="similarity">
    <text evidence="2">Belongs to the RPGRIP1 family.</text>
</comment>
<protein>
    <recommendedName>
        <fullName evidence="8">C2 domain-containing protein</fullName>
    </recommendedName>
</protein>
<evidence type="ECO:0000256" key="7">
    <source>
        <dbReference type="SAM" id="MobiDB-lite"/>
    </source>
</evidence>
<keyword evidence="5" id="KW-0966">Cell projection</keyword>
<feature type="coiled-coil region" evidence="6">
    <location>
        <begin position="409"/>
        <end position="443"/>
    </location>
</feature>
<feature type="region of interest" description="Disordered" evidence="7">
    <location>
        <begin position="983"/>
        <end position="1030"/>
    </location>
</feature>
<evidence type="ECO:0000313" key="10">
    <source>
        <dbReference type="Proteomes" id="UP000770717"/>
    </source>
</evidence>
<dbReference type="InterPro" id="IPR035892">
    <property type="entry name" value="C2_domain_sf"/>
</dbReference>
<feature type="coiled-coil region" evidence="6">
    <location>
        <begin position="72"/>
        <end position="144"/>
    </location>
</feature>
<dbReference type="Pfam" id="PF00168">
    <property type="entry name" value="C2"/>
    <property type="match status" value="1"/>
</dbReference>
<dbReference type="InterPro" id="IPR021656">
    <property type="entry name" value="C2-C2_1"/>
</dbReference>
<evidence type="ECO:0000256" key="2">
    <source>
        <dbReference type="ARBA" id="ARBA00006042"/>
    </source>
</evidence>
<feature type="compositionally biased region" description="Polar residues" evidence="7">
    <location>
        <begin position="1224"/>
        <end position="1238"/>
    </location>
</feature>
<dbReference type="CDD" id="cd00030">
    <property type="entry name" value="C2"/>
    <property type="match status" value="1"/>
</dbReference>
<dbReference type="Pfam" id="PF18111">
    <property type="entry name" value="RPGR1_C"/>
    <property type="match status" value="1"/>
</dbReference>
<evidence type="ECO:0000256" key="5">
    <source>
        <dbReference type="ARBA" id="ARBA00023273"/>
    </source>
</evidence>
<reference evidence="9" key="1">
    <citation type="thesis" date="2020" institute="ProQuest LLC" country="789 East Eisenhower Parkway, Ann Arbor, MI, USA">
        <title>Comparative Genomics and Chromosome Evolution.</title>
        <authorList>
            <person name="Mudd A.B."/>
        </authorList>
    </citation>
    <scope>NUCLEOTIDE SEQUENCE</scope>
    <source>
        <strain evidence="9">HN-11 Male</strain>
        <tissue evidence="9">Kidney and liver</tissue>
    </source>
</reference>
<organism evidence="9 10">
    <name type="scientific">Eleutherodactylus coqui</name>
    <name type="common">Puerto Rican coqui</name>
    <dbReference type="NCBI Taxonomy" id="57060"/>
    <lineage>
        <taxon>Eukaryota</taxon>
        <taxon>Metazoa</taxon>
        <taxon>Chordata</taxon>
        <taxon>Craniata</taxon>
        <taxon>Vertebrata</taxon>
        <taxon>Euteleostomi</taxon>
        <taxon>Amphibia</taxon>
        <taxon>Batrachia</taxon>
        <taxon>Anura</taxon>
        <taxon>Neobatrachia</taxon>
        <taxon>Hyloidea</taxon>
        <taxon>Eleutherodactylidae</taxon>
        <taxon>Eleutherodactylinae</taxon>
        <taxon>Eleutherodactylus</taxon>
        <taxon>Eleutherodactylus</taxon>
    </lineage>
</organism>
<feature type="compositionally biased region" description="Basic and acidic residues" evidence="7">
    <location>
        <begin position="983"/>
        <end position="995"/>
    </location>
</feature>
<accession>A0A8J6KFG5</accession>
<feature type="compositionally biased region" description="Basic and acidic residues" evidence="7">
    <location>
        <begin position="1002"/>
        <end position="1028"/>
    </location>
</feature>
<dbReference type="InterPro" id="IPR031139">
    <property type="entry name" value="RPGRIP1_fam"/>
</dbReference>
<dbReference type="GO" id="GO:0032391">
    <property type="term" value="C:photoreceptor connecting cilium"/>
    <property type="evidence" value="ECO:0007669"/>
    <property type="project" value="TreeGrafter"/>
</dbReference>
<feature type="compositionally biased region" description="Basic and acidic residues" evidence="7">
    <location>
        <begin position="486"/>
        <end position="506"/>
    </location>
</feature>
<dbReference type="GO" id="GO:0046548">
    <property type="term" value="P:retinal rod cell development"/>
    <property type="evidence" value="ECO:0007669"/>
    <property type="project" value="TreeGrafter"/>
</dbReference>
<keyword evidence="10" id="KW-1185">Reference proteome</keyword>
<keyword evidence="4" id="KW-0969">Cilium</keyword>
<feature type="region of interest" description="Disordered" evidence="7">
    <location>
        <begin position="459"/>
        <end position="537"/>
    </location>
</feature>
<evidence type="ECO:0000256" key="4">
    <source>
        <dbReference type="ARBA" id="ARBA00023069"/>
    </source>
</evidence>
<name>A0A8J6KFG5_ELECQ</name>
<feature type="domain" description="C2" evidence="8">
    <location>
        <begin position="798"/>
        <end position="922"/>
    </location>
</feature>
<dbReference type="PANTHER" id="PTHR14240">
    <property type="entry name" value="RETINITIS PIGMENTOSA GTPASE REGULATOR-INTERACTING PROTEIN"/>
    <property type="match status" value="1"/>
</dbReference>
<dbReference type="InterPro" id="IPR000008">
    <property type="entry name" value="C2_dom"/>
</dbReference>
<evidence type="ECO:0000259" key="8">
    <source>
        <dbReference type="PROSITE" id="PS50004"/>
    </source>
</evidence>
<feature type="coiled-coil region" evidence="6">
    <location>
        <begin position="309"/>
        <end position="367"/>
    </location>
</feature>
<dbReference type="GO" id="GO:1905515">
    <property type="term" value="P:non-motile cilium assembly"/>
    <property type="evidence" value="ECO:0007669"/>
    <property type="project" value="TreeGrafter"/>
</dbReference>
<evidence type="ECO:0000256" key="6">
    <source>
        <dbReference type="SAM" id="Coils"/>
    </source>
</evidence>
<comment type="subcellular location">
    <subcellularLocation>
        <location evidence="1">Cell projection</location>
        <location evidence="1">Cilium</location>
    </subcellularLocation>
</comment>
<feature type="region of interest" description="Disordered" evidence="7">
    <location>
        <begin position="1219"/>
        <end position="1238"/>
    </location>
</feature>
<comment type="caution">
    <text evidence="9">The sequence shown here is derived from an EMBL/GenBank/DDBJ whole genome shotgun (WGS) entry which is preliminary data.</text>
</comment>
<dbReference type="InterPro" id="IPR041091">
    <property type="entry name" value="RPGRIP1_C"/>
</dbReference>
<sequence length="1238" mass="142592">MSFFDETSSDLPVKDTDCRPAVIAAIQVNPYMLSHVEKDLKARRRVSLISREELEDNFLRLHEENLLLKDYARRQEDKIKRMATKLLRLTSEIGKQGEKKGPGVPRDGRDLGAEEMIEDLQDRVRDLERRNEALRHRLITYKQRLQFQSGCRHCPYSSVSARIDSGVRKPAVLPDKYKRGLVVQGPDIGHPHGTGDYCVETLSDEARAEIDRLFQIIRRQTNSVDDRTTALLKNMVTSKPKELGTEMILPLQQVEDQRTTIQENVTNIRLQKELREKSTSLCALREQFQQLKEKQKSLTLSHQAVLIQLEDLSSQLKEERGKVLAMEIDQKNMANLQKSLLEFQEQVSDLEKEKELLKENYENLLQSSLDTEHVNSWKVAEFELKAQITKLEGQIQCHVIDLTQSKELLQLEKGQNDHLKQVISQLQSQLLEKMQEIHHLQDKLSDFFLLTTAKNVPKDEHTAGQKAESTKVEDLQRVTESNGGENDLRDEKREKKEGKSNQREPDLVSNMESEDLRREEEERRKIMEEKRQSSLRGMEVAHAETILELEKAREMLSLQHKINTDYQEELKTVKLRLECEFRENEEKVNHYEGRLHQRNSRVQMLEAQLKDIAYGTFPFRVKTEDSPSSEVDASPPPSLHRGETLFEVHISDICFTPYGVRRIEDPQPITFCIYSLYDFETHATPVVTGIRPQYNFTSHYAVTPDPEFLRYLRVGMLTVELYQVKGVDHCELARGRLKLDAALQTTDRVYNSLILTDEVGETIGELSYWLRLHGALSRVQCLQRQRNKAHGYLSTRRHGNTEKFWKSPLGSGLQNELILKIWGCRSLKVSHLGHQPSPYIAYRFYHYPDHTTSIIPCSNNPQFGYEAIYPLQLTIDLERYLQKECLYIYVFDDEETQPGVYLGKAEVPLLRLAQGNSIQGDFGLMNSYGKCVGSVQMSLEWKNPYHEPGQTLWELSTSGDITKDLSMAASRIYVNRSRLSKSRKAEEELQRDVSANKRGRKDPHTTDHPVLRQKGTRDDSSTSDHQSDEMDMNMENSCIVCYVSVLSAQPSSRIRVEIASLALDPCSHVVSDKSVERVFVEFHFPGVPPEETETPLSLRKPIHGEEIFYHFSKVIHLDGESHEDRRRFLCMLLEGSDTTGDRVRLKFTVVSDPMNEEDDECRDLGFAYLDLPNLLRRAVDPAEQTLQVLDASDPRQIIGALRVVIEAREATRVMYRERRMKPRGQSSPSIITSQVLTA</sequence>
<feature type="compositionally biased region" description="Basic and acidic residues" evidence="7">
    <location>
        <begin position="459"/>
        <end position="477"/>
    </location>
</feature>